<evidence type="ECO:0000313" key="1">
    <source>
        <dbReference type="EMBL" id="GBP71521.1"/>
    </source>
</evidence>
<dbReference type="AlphaFoldDB" id="A0A4C1Y5M4"/>
<sequence length="108" mass="12115">MRSATSAECVVYHERPREGIRSSGFIHSDDPGRRRGRARCCRCTCPVFSEEINFRETRVMFRNVIPRRVAVVEMGQSRAAAGQPKRGAEFEFVMCPGVPDPGCSARHS</sequence>
<dbReference type="Proteomes" id="UP000299102">
    <property type="component" value="Unassembled WGS sequence"/>
</dbReference>
<name>A0A4C1Y5M4_EUMVA</name>
<dbReference type="EMBL" id="BGZK01001112">
    <property type="protein sequence ID" value="GBP71521.1"/>
    <property type="molecule type" value="Genomic_DNA"/>
</dbReference>
<evidence type="ECO:0000313" key="2">
    <source>
        <dbReference type="Proteomes" id="UP000299102"/>
    </source>
</evidence>
<organism evidence="1 2">
    <name type="scientific">Eumeta variegata</name>
    <name type="common">Bagworm moth</name>
    <name type="synonym">Eumeta japonica</name>
    <dbReference type="NCBI Taxonomy" id="151549"/>
    <lineage>
        <taxon>Eukaryota</taxon>
        <taxon>Metazoa</taxon>
        <taxon>Ecdysozoa</taxon>
        <taxon>Arthropoda</taxon>
        <taxon>Hexapoda</taxon>
        <taxon>Insecta</taxon>
        <taxon>Pterygota</taxon>
        <taxon>Neoptera</taxon>
        <taxon>Endopterygota</taxon>
        <taxon>Lepidoptera</taxon>
        <taxon>Glossata</taxon>
        <taxon>Ditrysia</taxon>
        <taxon>Tineoidea</taxon>
        <taxon>Psychidae</taxon>
        <taxon>Oiketicinae</taxon>
        <taxon>Eumeta</taxon>
    </lineage>
</organism>
<protein>
    <submittedName>
        <fullName evidence="1">Uncharacterized protein</fullName>
    </submittedName>
</protein>
<keyword evidence="2" id="KW-1185">Reference proteome</keyword>
<gene>
    <name evidence="1" type="ORF">EVAR_50581_1</name>
</gene>
<comment type="caution">
    <text evidence="1">The sequence shown here is derived from an EMBL/GenBank/DDBJ whole genome shotgun (WGS) entry which is preliminary data.</text>
</comment>
<proteinExistence type="predicted"/>
<reference evidence="1 2" key="1">
    <citation type="journal article" date="2019" name="Commun. Biol.">
        <title>The bagworm genome reveals a unique fibroin gene that provides high tensile strength.</title>
        <authorList>
            <person name="Kono N."/>
            <person name="Nakamura H."/>
            <person name="Ohtoshi R."/>
            <person name="Tomita M."/>
            <person name="Numata K."/>
            <person name="Arakawa K."/>
        </authorList>
    </citation>
    <scope>NUCLEOTIDE SEQUENCE [LARGE SCALE GENOMIC DNA]</scope>
</reference>
<accession>A0A4C1Y5M4</accession>